<keyword evidence="6 11" id="KW-0548">Nucleotidyltransferase</keyword>
<feature type="domain" description="Cytidyltransferase-like" evidence="12">
    <location>
        <begin position="5"/>
        <end position="158"/>
    </location>
</feature>
<dbReference type="Proteomes" id="UP001060012">
    <property type="component" value="Chromosome"/>
</dbReference>
<keyword evidence="8 11" id="KW-0067">ATP-binding</keyword>
<dbReference type="EMBL" id="CP100595">
    <property type="protein sequence ID" value="UTJ06786.1"/>
    <property type="molecule type" value="Genomic_DNA"/>
</dbReference>
<dbReference type="InterPro" id="IPR005248">
    <property type="entry name" value="NadD/NMNAT"/>
</dbReference>
<dbReference type="CDD" id="cd02165">
    <property type="entry name" value="NMNAT"/>
    <property type="match status" value="1"/>
</dbReference>
<dbReference type="InterPro" id="IPR004821">
    <property type="entry name" value="Cyt_trans-like"/>
</dbReference>
<keyword evidence="14" id="KW-1185">Reference proteome</keyword>
<keyword evidence="9 11" id="KW-0520">NAD</keyword>
<dbReference type="NCBIfam" id="TIGR00125">
    <property type="entry name" value="cyt_tran_rel"/>
    <property type="match status" value="1"/>
</dbReference>
<comment type="similarity">
    <text evidence="3 11">Belongs to the NadD family.</text>
</comment>
<dbReference type="PANTHER" id="PTHR39321:SF3">
    <property type="entry name" value="PHOSPHOPANTETHEINE ADENYLYLTRANSFERASE"/>
    <property type="match status" value="1"/>
</dbReference>
<protein>
    <recommendedName>
        <fullName evidence="11">Probable nicotinate-nucleotide adenylyltransferase</fullName>
        <ecNumber evidence="11">2.7.7.18</ecNumber>
    </recommendedName>
    <alternativeName>
        <fullName evidence="11">Deamido-NAD(+) diphosphorylase</fullName>
    </alternativeName>
    <alternativeName>
        <fullName evidence="11">Deamido-NAD(+) pyrophosphorylase</fullName>
    </alternativeName>
    <alternativeName>
        <fullName evidence="11">Nicotinate mononucleotide adenylyltransferase</fullName>
        <shortName evidence="11">NaMN adenylyltransferase</shortName>
    </alternativeName>
</protein>
<evidence type="ECO:0000256" key="10">
    <source>
        <dbReference type="ARBA" id="ARBA00048721"/>
    </source>
</evidence>
<name>A0ABY5E4W8_9BACT</name>
<evidence type="ECO:0000256" key="3">
    <source>
        <dbReference type="ARBA" id="ARBA00009014"/>
    </source>
</evidence>
<comment type="function">
    <text evidence="1 11">Catalyzes the reversible adenylation of nicotinate mononucleotide (NaMN) to nicotinic acid adenine dinucleotide (NaAD).</text>
</comment>
<dbReference type="Gene3D" id="3.40.50.620">
    <property type="entry name" value="HUPs"/>
    <property type="match status" value="1"/>
</dbReference>
<keyword evidence="7 11" id="KW-0547">Nucleotide-binding</keyword>
<dbReference type="GO" id="GO:0016779">
    <property type="term" value="F:nucleotidyltransferase activity"/>
    <property type="evidence" value="ECO:0007669"/>
    <property type="project" value="UniProtKB-KW"/>
</dbReference>
<evidence type="ECO:0000256" key="8">
    <source>
        <dbReference type="ARBA" id="ARBA00022840"/>
    </source>
</evidence>
<reference evidence="13" key="1">
    <citation type="submission" date="2022-07" db="EMBL/GenBank/DDBJ databases">
        <title>Arcobacter roscoffensis sp. nov., a marine bacterium isolated from coastal seawater collected from Roscoff, France.</title>
        <authorList>
            <person name="Pascual J."/>
            <person name="Lepeaux C."/>
            <person name="Methner A."/>
            <person name="Overmann J."/>
        </authorList>
    </citation>
    <scope>NUCLEOTIDE SEQUENCE</scope>
    <source>
        <strain evidence="13">ARW1-2F2</strain>
    </source>
</reference>
<dbReference type="InterPro" id="IPR014729">
    <property type="entry name" value="Rossmann-like_a/b/a_fold"/>
</dbReference>
<evidence type="ECO:0000256" key="11">
    <source>
        <dbReference type="HAMAP-Rule" id="MF_00244"/>
    </source>
</evidence>
<gene>
    <name evidence="11 13" type="primary">nadD</name>
    <name evidence="13" type="ORF">NJU99_01495</name>
</gene>
<dbReference type="HAMAP" id="MF_00244">
    <property type="entry name" value="NaMN_adenylyltr"/>
    <property type="match status" value="1"/>
</dbReference>
<evidence type="ECO:0000256" key="9">
    <source>
        <dbReference type="ARBA" id="ARBA00023027"/>
    </source>
</evidence>
<dbReference type="PANTHER" id="PTHR39321">
    <property type="entry name" value="NICOTINATE-NUCLEOTIDE ADENYLYLTRANSFERASE-RELATED"/>
    <property type="match status" value="1"/>
</dbReference>
<evidence type="ECO:0000256" key="1">
    <source>
        <dbReference type="ARBA" id="ARBA00002324"/>
    </source>
</evidence>
<evidence type="ECO:0000259" key="12">
    <source>
        <dbReference type="Pfam" id="PF01467"/>
    </source>
</evidence>
<dbReference type="RefSeq" id="WP_254576965.1">
    <property type="nucleotide sequence ID" value="NZ_CP100595.1"/>
</dbReference>
<evidence type="ECO:0000256" key="7">
    <source>
        <dbReference type="ARBA" id="ARBA00022741"/>
    </source>
</evidence>
<dbReference type="Pfam" id="PF01467">
    <property type="entry name" value="CTP_transf_like"/>
    <property type="match status" value="1"/>
</dbReference>
<evidence type="ECO:0000256" key="2">
    <source>
        <dbReference type="ARBA" id="ARBA00005019"/>
    </source>
</evidence>
<accession>A0ABY5E4W8</accession>
<proteinExistence type="inferred from homology"/>
<evidence type="ECO:0000256" key="6">
    <source>
        <dbReference type="ARBA" id="ARBA00022695"/>
    </source>
</evidence>
<keyword evidence="4 11" id="KW-0662">Pyridine nucleotide biosynthesis</keyword>
<evidence type="ECO:0000256" key="4">
    <source>
        <dbReference type="ARBA" id="ARBA00022642"/>
    </source>
</evidence>
<evidence type="ECO:0000313" key="13">
    <source>
        <dbReference type="EMBL" id="UTJ06786.1"/>
    </source>
</evidence>
<keyword evidence="5 11" id="KW-0808">Transferase</keyword>
<dbReference type="NCBIfam" id="TIGR00482">
    <property type="entry name" value="nicotinate (nicotinamide) nucleotide adenylyltransferase"/>
    <property type="match status" value="1"/>
</dbReference>
<sequence length="179" mass="20893">MQLAVFGGSFDPVHIAHVKIVEQALKSLEIDKIVVVPTFLNPFKTNYHLEPNTRYELLKKIFQKNKKVEICDFEIKQNEAVPSIKTVNYLKNLYKPSKIYLIIGADNLKSLEKWYKFDELNSLVEFVVATRDGYVDNKIDSYKVLNIDINISSSKLREEFDLNFIPYQIKDDIIHHIKT</sequence>
<comment type="catalytic activity">
    <reaction evidence="10 11">
        <text>nicotinate beta-D-ribonucleotide + ATP + H(+) = deamido-NAD(+) + diphosphate</text>
        <dbReference type="Rhea" id="RHEA:22860"/>
        <dbReference type="ChEBI" id="CHEBI:15378"/>
        <dbReference type="ChEBI" id="CHEBI:30616"/>
        <dbReference type="ChEBI" id="CHEBI:33019"/>
        <dbReference type="ChEBI" id="CHEBI:57502"/>
        <dbReference type="ChEBI" id="CHEBI:58437"/>
        <dbReference type="EC" id="2.7.7.18"/>
    </reaction>
</comment>
<dbReference type="EC" id="2.7.7.18" evidence="11"/>
<evidence type="ECO:0000313" key="14">
    <source>
        <dbReference type="Proteomes" id="UP001060012"/>
    </source>
</evidence>
<evidence type="ECO:0000256" key="5">
    <source>
        <dbReference type="ARBA" id="ARBA00022679"/>
    </source>
</evidence>
<comment type="pathway">
    <text evidence="2 11">Cofactor biosynthesis; NAD(+) biosynthesis; deamido-NAD(+) from nicotinate D-ribonucleotide: step 1/1.</text>
</comment>
<dbReference type="SUPFAM" id="SSF52374">
    <property type="entry name" value="Nucleotidylyl transferase"/>
    <property type="match status" value="1"/>
</dbReference>
<organism evidence="13 14">
    <name type="scientific">Arcobacter roscoffensis</name>
    <dbReference type="NCBI Taxonomy" id="2961520"/>
    <lineage>
        <taxon>Bacteria</taxon>
        <taxon>Pseudomonadati</taxon>
        <taxon>Campylobacterota</taxon>
        <taxon>Epsilonproteobacteria</taxon>
        <taxon>Campylobacterales</taxon>
        <taxon>Arcobacteraceae</taxon>
        <taxon>Arcobacter</taxon>
    </lineage>
</organism>